<evidence type="ECO:0000256" key="3">
    <source>
        <dbReference type="SAM" id="MobiDB-lite"/>
    </source>
</evidence>
<reference evidence="4" key="3">
    <citation type="submission" date="2025-09" db="UniProtKB">
        <authorList>
            <consortium name="Ensembl"/>
        </authorList>
    </citation>
    <scope>IDENTIFICATION</scope>
</reference>
<dbReference type="GO" id="GO:0005634">
    <property type="term" value="C:nucleus"/>
    <property type="evidence" value="ECO:0007669"/>
    <property type="project" value="UniProtKB-SubCell"/>
</dbReference>
<keyword evidence="2" id="KW-0539">Nucleus</keyword>
<dbReference type="GO" id="GO:0043034">
    <property type="term" value="C:costamere"/>
    <property type="evidence" value="ECO:0007669"/>
    <property type="project" value="TreeGrafter"/>
</dbReference>
<organism evidence="4 5">
    <name type="scientific">Hucho hucho</name>
    <name type="common">huchen</name>
    <dbReference type="NCBI Taxonomy" id="62062"/>
    <lineage>
        <taxon>Eukaryota</taxon>
        <taxon>Metazoa</taxon>
        <taxon>Chordata</taxon>
        <taxon>Craniata</taxon>
        <taxon>Vertebrata</taxon>
        <taxon>Euteleostomi</taxon>
        <taxon>Actinopterygii</taxon>
        <taxon>Neopterygii</taxon>
        <taxon>Teleostei</taxon>
        <taxon>Protacanthopterygii</taxon>
        <taxon>Salmoniformes</taxon>
        <taxon>Salmonidae</taxon>
        <taxon>Salmoninae</taxon>
        <taxon>Hucho</taxon>
    </lineage>
</organism>
<evidence type="ECO:0000313" key="5">
    <source>
        <dbReference type="Proteomes" id="UP000314982"/>
    </source>
</evidence>
<evidence type="ECO:0000256" key="2">
    <source>
        <dbReference type="ARBA" id="ARBA00023242"/>
    </source>
</evidence>
<dbReference type="GeneTree" id="ENSGT00940000154902"/>
<reference evidence="4" key="2">
    <citation type="submission" date="2025-08" db="UniProtKB">
        <authorList>
            <consortium name="Ensembl"/>
        </authorList>
    </citation>
    <scope>IDENTIFICATION</scope>
</reference>
<evidence type="ECO:0008006" key="6">
    <source>
        <dbReference type="Google" id="ProtNLM"/>
    </source>
</evidence>
<dbReference type="STRING" id="62062.ENSHHUP00000047945"/>
<proteinExistence type="predicted"/>
<dbReference type="PANTHER" id="PTHR23348">
    <property type="entry name" value="PERIAXIN/AHNAK"/>
    <property type="match status" value="1"/>
</dbReference>
<evidence type="ECO:0000313" key="4">
    <source>
        <dbReference type="Ensembl" id="ENSHHUP00000047945.1"/>
    </source>
</evidence>
<sequence>MNGESQQRCYSKSLVLEDSERGGVVITGITDPSVTDKIGLKEDNEIVAVTINLSHLSKDDRMKLLKIMEPYNDNVRVMTKHDLKASVSLGSLDGGLKDPGDMLKDTYSRMQRSVEATTIEVDGLSGQLNAEGGLKSEINGTTLNGELPNVTLDILGTDGDAKFTMPTIGMSRPLMKGADLDGTLRCLEDSLSIPMLRTADASFDLEKPEVKTNGFKYKDPKLKMPHFNLPHIKAKAPKGHLNISGDLEGPGLSGELESPDLKISAPDVEIKAPNVDLNDPNADLKAPDVDIEAPSGKFKKLTLTKPKFGLSGTKVKGPDVDIDAGLSAADVNLSTLNIGGEISTSDVDLSSPKAEVDLQAPDINIEAPSSKFKWPHLKKHKFGLHGPKVKAPGVKTDLETPTVDLSASKIEGEMSTPNLELHLPKADLSGPDVDIHPPIGKFKFPTLKMPKFRLSGPKIKAPDVDSDLNVPDLSLSVPDVDSGLDTPDLDTNLSNADIKGPEVDLNAPEVDIEPPSGKFKWLTLKKPKFGHSGPKVKGLEVDIDADLFAPDLNHSTPNTDGEISAPNVDLNLPKADVDAPDVDIDAPSGKFQLFNLKKPKFGLNGPKVKETELDLDANLTVPDSLSTSNIYGDISAPDVDVNLPTADLKGPDVVLQAPEVNVEAPTGKHRLSTFKMPKINWSGHKVKGPDLDVDLKTPDLDLSAIEGDLAVPDLNVSLPEADLKGPNVDVDLDAPSGKFKLPKIKWPKMRKVKGPELDVDADFNTPELDVDLPEAYLKGPDIDLKTADLNLLAPAIEGDIAVPNLNVSLPEIDLKGQVVDIQAPDVDLDAPSGKFKLPKIKLPHFGLTGPRVKGPNLDANLKAPELDVSVPDVYVNLSTADLQACVVELKTPDLSAHKIEGAIAAQCLDIHLSEVDLKAPDLNIEGLIIELKTQDSDISVPEVDVNLPKADIQGPDVDLNAPDLNLSAPKIEGDIAAPGINVSLPEAGRKATDNQLQISELNLSTPEVEGDISAPDLDISLPKMGLEGLDVDLQAPNVYLNVDADPKTPDLDISALEVDVNLPKVDLKVHDLDLKTPKLNLSVSKLDGEVNVPEIDINVPKADLKGPEVDLKAIDTDAPSGKFKFPYFKHPTFGLSNHKLEEPNLDVDAPDIFFLVPTLETGLVALKVDVSQADQNLSAPNVESDISAPDVNLSLPKSDLSGPEVELNASDLNLSTPEIGVSVPNIDLSVQGDVKSPEVELKASDVDIEAPSGKLPYFKMPKVPEHDASADVNTPDVEVSVPKVEGEISTPELSLSAPDIEASVDIPDLDVNLPDIKVDNTHKSKLKWQLKWPSFRFSGSKGKDSDVENEEEQSGDETESGQVEVPMFTFHRLPENNKIESALKDAAEALFEAIDTPKLEAGLDTASTEVSLSKVNVSLTEGGKETSPSVPINIMERLKLFKAKITSDALDSSDENNRISISLSNMLGLNITDPDADYSWLPAM</sequence>
<dbReference type="Proteomes" id="UP000314982">
    <property type="component" value="Unassembled WGS sequence"/>
</dbReference>
<name>A0A4W5NEV3_9TELE</name>
<keyword evidence="5" id="KW-1185">Reference proteome</keyword>
<dbReference type="GO" id="GO:0043484">
    <property type="term" value="P:regulation of RNA splicing"/>
    <property type="evidence" value="ECO:0007669"/>
    <property type="project" value="TreeGrafter"/>
</dbReference>
<reference evidence="5" key="1">
    <citation type="submission" date="2018-06" db="EMBL/GenBank/DDBJ databases">
        <title>Genome assembly of Danube salmon.</title>
        <authorList>
            <person name="Macqueen D.J."/>
            <person name="Gundappa M.K."/>
        </authorList>
    </citation>
    <scope>NUCLEOTIDE SEQUENCE [LARGE SCALE GENOMIC DNA]</scope>
</reference>
<evidence type="ECO:0000256" key="1">
    <source>
        <dbReference type="ARBA" id="ARBA00004123"/>
    </source>
</evidence>
<feature type="compositionally biased region" description="Acidic residues" evidence="3">
    <location>
        <begin position="1347"/>
        <end position="1359"/>
    </location>
</feature>
<comment type="subcellular location">
    <subcellularLocation>
        <location evidence="1">Nucleus</location>
    </subcellularLocation>
</comment>
<dbReference type="Ensembl" id="ENSHHUT00000049691.1">
    <property type="protein sequence ID" value="ENSHHUP00000047945.1"/>
    <property type="gene ID" value="ENSHHUG00000029106.1"/>
</dbReference>
<dbReference type="PANTHER" id="PTHR23348:SF41">
    <property type="entry name" value="NEUROBLAST DIFFERENTIATION-ASSOCIATED PROTEIN AHNAK"/>
    <property type="match status" value="1"/>
</dbReference>
<protein>
    <recommendedName>
        <fullName evidence="6">Neuroblast differentiation-associated protein AHNAK-like</fullName>
    </recommendedName>
</protein>
<dbReference type="InterPro" id="IPR052082">
    <property type="entry name" value="Myelin_sheath_structural"/>
</dbReference>
<feature type="region of interest" description="Disordered" evidence="3">
    <location>
        <begin position="1339"/>
        <end position="1364"/>
    </location>
</feature>
<accession>A0A4W5NEV3</accession>